<feature type="non-terminal residue" evidence="2">
    <location>
        <position position="1"/>
    </location>
</feature>
<organism evidence="2 3">
    <name type="scientific">Prorocentrum cordatum</name>
    <dbReference type="NCBI Taxonomy" id="2364126"/>
    <lineage>
        <taxon>Eukaryota</taxon>
        <taxon>Sar</taxon>
        <taxon>Alveolata</taxon>
        <taxon>Dinophyceae</taxon>
        <taxon>Prorocentrales</taxon>
        <taxon>Prorocentraceae</taxon>
        <taxon>Prorocentrum</taxon>
    </lineage>
</organism>
<feature type="region of interest" description="Disordered" evidence="1">
    <location>
        <begin position="1"/>
        <end position="48"/>
    </location>
</feature>
<accession>A0ABN9TDH6</accession>
<keyword evidence="3" id="KW-1185">Reference proteome</keyword>
<evidence type="ECO:0000313" key="3">
    <source>
        <dbReference type="Proteomes" id="UP001189429"/>
    </source>
</evidence>
<dbReference type="EMBL" id="CAUYUJ010014589">
    <property type="protein sequence ID" value="CAK0843560.1"/>
    <property type="molecule type" value="Genomic_DNA"/>
</dbReference>
<protein>
    <submittedName>
        <fullName evidence="2">Uncharacterized protein</fullName>
    </submittedName>
</protein>
<feature type="non-terminal residue" evidence="2">
    <location>
        <position position="115"/>
    </location>
</feature>
<name>A0ABN9TDH6_9DINO</name>
<feature type="compositionally biased region" description="Low complexity" evidence="1">
    <location>
        <begin position="9"/>
        <end position="48"/>
    </location>
</feature>
<evidence type="ECO:0000256" key="1">
    <source>
        <dbReference type="SAM" id="MobiDB-lite"/>
    </source>
</evidence>
<reference evidence="2" key="1">
    <citation type="submission" date="2023-10" db="EMBL/GenBank/DDBJ databases">
        <authorList>
            <person name="Chen Y."/>
            <person name="Shah S."/>
            <person name="Dougan E. K."/>
            <person name="Thang M."/>
            <person name="Chan C."/>
        </authorList>
    </citation>
    <scope>NUCLEOTIDE SEQUENCE [LARGE SCALE GENOMIC DNA]</scope>
</reference>
<proteinExistence type="predicted"/>
<evidence type="ECO:0000313" key="2">
    <source>
        <dbReference type="EMBL" id="CAK0843560.1"/>
    </source>
</evidence>
<gene>
    <name evidence="2" type="ORF">PCOR1329_LOCUS37876</name>
</gene>
<sequence length="115" mass="11856">DASLGTSFPSSAGSPAAKDKPAAPGADEGGAPSSAASPSGESPAQEAENAVLDMLRWCLANGGESTRKTFLDERGLTIMLNLLFRKGQDRRAGQQESGAAPDQRVRNVMNALVKA</sequence>
<dbReference type="Proteomes" id="UP001189429">
    <property type="component" value="Unassembled WGS sequence"/>
</dbReference>
<comment type="caution">
    <text evidence="2">The sequence shown here is derived from an EMBL/GenBank/DDBJ whole genome shotgun (WGS) entry which is preliminary data.</text>
</comment>